<dbReference type="CDD" id="cd00212">
    <property type="entry name" value="PTS_IIB_glc"/>
    <property type="match status" value="1"/>
</dbReference>
<evidence type="ECO:0000256" key="10">
    <source>
        <dbReference type="ARBA" id="ARBA00023136"/>
    </source>
</evidence>
<accession>A0ABV7N7H2</accession>
<keyword evidence="8" id="KW-0418">Kinase</keyword>
<evidence type="ECO:0000256" key="1">
    <source>
        <dbReference type="ARBA" id="ARBA00004651"/>
    </source>
</evidence>
<keyword evidence="2" id="KW-0813">Transport</keyword>
<keyword evidence="3" id="KW-1003">Cell membrane</keyword>
<evidence type="ECO:0000256" key="8">
    <source>
        <dbReference type="ARBA" id="ARBA00022777"/>
    </source>
</evidence>
<feature type="transmembrane region" description="Helical" evidence="12">
    <location>
        <begin position="431"/>
        <end position="455"/>
    </location>
</feature>
<keyword evidence="4" id="KW-0762">Sugar transport</keyword>
<reference evidence="17" key="1">
    <citation type="journal article" date="2019" name="Int. J. Syst. Evol. Microbiol.">
        <title>The Global Catalogue of Microorganisms (GCM) 10K type strain sequencing project: providing services to taxonomists for standard genome sequencing and annotation.</title>
        <authorList>
            <consortium name="The Broad Institute Genomics Platform"/>
            <consortium name="The Broad Institute Genome Sequencing Center for Infectious Disease"/>
            <person name="Wu L."/>
            <person name="Ma J."/>
        </authorList>
    </citation>
    <scope>NUCLEOTIDE SEQUENCE [LARGE SCALE GENOMIC DNA]</scope>
    <source>
        <strain evidence="17">CCM 7756</strain>
    </source>
</reference>
<evidence type="ECO:0000256" key="4">
    <source>
        <dbReference type="ARBA" id="ARBA00022597"/>
    </source>
</evidence>
<name>A0ABV7N7H2_9STAP</name>
<organism evidence="16 17">
    <name type="scientific">Salinicoccus sesuvii</name>
    <dbReference type="NCBI Taxonomy" id="868281"/>
    <lineage>
        <taxon>Bacteria</taxon>
        <taxon>Bacillati</taxon>
        <taxon>Bacillota</taxon>
        <taxon>Bacilli</taxon>
        <taxon>Bacillales</taxon>
        <taxon>Staphylococcaceae</taxon>
        <taxon>Salinicoccus</taxon>
    </lineage>
</organism>
<dbReference type="PROSITE" id="PS51098">
    <property type="entry name" value="PTS_EIIB_TYPE_1"/>
    <property type="match status" value="1"/>
</dbReference>
<dbReference type="EC" id="2.7.1.-" evidence="16"/>
<dbReference type="RefSeq" id="WP_380655518.1">
    <property type="nucleotide sequence ID" value="NZ_JBHRVQ010000001.1"/>
</dbReference>
<feature type="transmembrane region" description="Helical" evidence="12">
    <location>
        <begin position="254"/>
        <end position="279"/>
    </location>
</feature>
<sequence>MSDKVRDYPKLAKDILDAVGGKENVSNVARCATRLRIVLKTDPPEAKRLVSQMPGVISVVERGGQFQVVIGQHVGEVYQAFLDLTGLDSDTPVEGEKPQGTIVNRVIATMSAVFAPFIYILAAAGILQGLLILINLVFPAFAETGTYEVFSLISWAPFVFLPILIAITASKHFRSNTYIAIAATGALVSPTLTELAGRIGEGESVSFLGFALSETTYTSTVLPALFLVWGLSYLERFLDKTLNETIRPLFTPFFALIIAVPLAIMVIGPITATGANVIADGYNVLANNAPALAGALIGAFWQVFVIFGVHWGITPMVLANYDQYGMDSFQAYQTIAVIAQVGAVLGVIIKTKRKEIKQVGTSAGITGLFGITEPAIYGITLRFKKPFIIGSISGAIGCIVASFFNPYYFAYAGLPGPLTIVNAISPDYPSSIWGVLIGVAIAIVLPVVLIQIFGFGDDTAKQAGSDTLVEEQNDTGNLEPATSAGKKFMNEENVLIPVKGSLVKLEDVPDQVFASGAMGKGIAIEPEDDRVTAPFEGEVTFVAPSKHAIGLKSTGGVEVLIHVGLDTVELDGKPFTIEVSVGEHVQAGDLLMAFDKQMIEQKGLKSIIPVIITNTKEYADIVLSETISTDKVIMTIVK</sequence>
<dbReference type="Pfam" id="PF00358">
    <property type="entry name" value="PTS_EIIA_1"/>
    <property type="match status" value="1"/>
</dbReference>
<dbReference type="PROSITE" id="PS00371">
    <property type="entry name" value="PTS_EIIA_TYPE_1_HIS"/>
    <property type="match status" value="1"/>
</dbReference>
<evidence type="ECO:0000256" key="12">
    <source>
        <dbReference type="SAM" id="Phobius"/>
    </source>
</evidence>
<dbReference type="PROSITE" id="PS51103">
    <property type="entry name" value="PTS_EIIC_TYPE_1"/>
    <property type="match status" value="1"/>
</dbReference>
<dbReference type="InterPro" id="IPR003352">
    <property type="entry name" value="PTS_EIIC"/>
</dbReference>
<dbReference type="Pfam" id="PF02378">
    <property type="entry name" value="PTS_EIIC"/>
    <property type="match status" value="1"/>
</dbReference>
<gene>
    <name evidence="16" type="ORF">ACFOEO_10815</name>
</gene>
<feature type="transmembrane region" description="Helical" evidence="12">
    <location>
        <begin position="331"/>
        <end position="349"/>
    </location>
</feature>
<evidence type="ECO:0000313" key="17">
    <source>
        <dbReference type="Proteomes" id="UP001595637"/>
    </source>
</evidence>
<keyword evidence="17" id="KW-1185">Reference proteome</keyword>
<dbReference type="EMBL" id="JBHRVQ010000001">
    <property type="protein sequence ID" value="MFC3389067.1"/>
    <property type="molecule type" value="Genomic_DNA"/>
</dbReference>
<comment type="subcellular location">
    <subcellularLocation>
        <location evidence="1">Cell membrane</location>
        <topology evidence="1">Multi-pass membrane protein</topology>
    </subcellularLocation>
</comment>
<dbReference type="NCBIfam" id="TIGR00830">
    <property type="entry name" value="PTBA"/>
    <property type="match status" value="1"/>
</dbReference>
<comment type="caution">
    <text evidence="16">The sequence shown here is derived from an EMBL/GenBank/DDBJ whole genome shotgun (WGS) entry which is preliminary data.</text>
</comment>
<feature type="domain" description="PTS EIIA type-1" evidence="13">
    <location>
        <begin position="510"/>
        <end position="614"/>
    </location>
</feature>
<dbReference type="GO" id="GO:0016740">
    <property type="term" value="F:transferase activity"/>
    <property type="evidence" value="ECO:0007669"/>
    <property type="project" value="UniProtKB-KW"/>
</dbReference>
<feature type="transmembrane region" description="Helical" evidence="12">
    <location>
        <begin position="387"/>
        <end position="411"/>
    </location>
</feature>
<dbReference type="Proteomes" id="UP001595637">
    <property type="component" value="Unassembled WGS sequence"/>
</dbReference>
<dbReference type="InterPro" id="IPR013013">
    <property type="entry name" value="PTS_EIIC_1"/>
</dbReference>
<feature type="domain" description="PTS EIIC type-1" evidence="15">
    <location>
        <begin position="108"/>
        <end position="465"/>
    </location>
</feature>
<dbReference type="PANTHER" id="PTHR30175:SF1">
    <property type="entry name" value="PTS SYSTEM ARBUTIN-, CELLOBIOSE-, AND SALICIN-SPECIFIC EIIBC COMPONENT-RELATED"/>
    <property type="match status" value="1"/>
</dbReference>
<evidence type="ECO:0000256" key="5">
    <source>
        <dbReference type="ARBA" id="ARBA00022679"/>
    </source>
</evidence>
<dbReference type="NCBIfam" id="TIGR01995">
    <property type="entry name" value="PTS-II-ABC-beta"/>
    <property type="match status" value="1"/>
</dbReference>
<dbReference type="Pfam" id="PF00367">
    <property type="entry name" value="PTS_EIIB"/>
    <property type="match status" value="1"/>
</dbReference>
<dbReference type="InterPro" id="IPR050558">
    <property type="entry name" value="PTS_Sugar-Specific_Components"/>
</dbReference>
<keyword evidence="10 12" id="KW-0472">Membrane</keyword>
<feature type="active site" description="Phosphocysteine intermediate; for EIIB activity" evidence="11">
    <location>
        <position position="31"/>
    </location>
</feature>
<dbReference type="Gene3D" id="3.30.1360.60">
    <property type="entry name" value="Glucose permease domain IIB"/>
    <property type="match status" value="1"/>
</dbReference>
<proteinExistence type="predicted"/>
<evidence type="ECO:0000259" key="13">
    <source>
        <dbReference type="PROSITE" id="PS51093"/>
    </source>
</evidence>
<dbReference type="InterPro" id="IPR011297">
    <property type="entry name" value="PTS_IIABC_b_glu"/>
</dbReference>
<evidence type="ECO:0000256" key="2">
    <source>
        <dbReference type="ARBA" id="ARBA00022448"/>
    </source>
</evidence>
<dbReference type="PROSITE" id="PS51093">
    <property type="entry name" value="PTS_EIIA_TYPE_1"/>
    <property type="match status" value="1"/>
</dbReference>
<dbReference type="SUPFAM" id="SSF51261">
    <property type="entry name" value="Duplicated hybrid motif"/>
    <property type="match status" value="1"/>
</dbReference>
<dbReference type="InterPro" id="IPR018113">
    <property type="entry name" value="PTrfase_EIIB_Cys"/>
</dbReference>
<feature type="domain" description="PTS EIIB type-1" evidence="14">
    <location>
        <begin position="9"/>
        <end position="91"/>
    </location>
</feature>
<keyword evidence="7 12" id="KW-0812">Transmembrane</keyword>
<dbReference type="InterPro" id="IPR001996">
    <property type="entry name" value="PTS_IIB_1"/>
</dbReference>
<feature type="transmembrane region" description="Helical" evidence="12">
    <location>
        <begin position="149"/>
        <end position="169"/>
    </location>
</feature>
<dbReference type="InterPro" id="IPR001127">
    <property type="entry name" value="PTS_EIIA_1_perm"/>
</dbReference>
<evidence type="ECO:0000256" key="11">
    <source>
        <dbReference type="PROSITE-ProRule" id="PRU00421"/>
    </source>
</evidence>
<evidence type="ECO:0000259" key="14">
    <source>
        <dbReference type="PROSITE" id="PS51098"/>
    </source>
</evidence>
<dbReference type="PANTHER" id="PTHR30175">
    <property type="entry name" value="PHOSPHOTRANSFERASE SYSTEM TRANSPORT PROTEIN"/>
    <property type="match status" value="1"/>
</dbReference>
<dbReference type="InterPro" id="IPR036878">
    <property type="entry name" value="Glu_permease_IIB"/>
</dbReference>
<feature type="transmembrane region" description="Helical" evidence="12">
    <location>
        <begin position="113"/>
        <end position="137"/>
    </location>
</feature>
<keyword evidence="6" id="KW-0598">Phosphotransferase system</keyword>
<evidence type="ECO:0000256" key="6">
    <source>
        <dbReference type="ARBA" id="ARBA00022683"/>
    </source>
</evidence>
<evidence type="ECO:0000313" key="16">
    <source>
        <dbReference type="EMBL" id="MFC3389067.1"/>
    </source>
</evidence>
<evidence type="ECO:0000256" key="9">
    <source>
        <dbReference type="ARBA" id="ARBA00022989"/>
    </source>
</evidence>
<evidence type="ECO:0000259" key="15">
    <source>
        <dbReference type="PROSITE" id="PS51103"/>
    </source>
</evidence>
<keyword evidence="5 16" id="KW-0808">Transferase</keyword>
<feature type="transmembrane region" description="Helical" evidence="12">
    <location>
        <begin position="291"/>
        <end position="311"/>
    </location>
</feature>
<dbReference type="InterPro" id="IPR011055">
    <property type="entry name" value="Dup_hybrid_motif"/>
</dbReference>
<evidence type="ECO:0000256" key="7">
    <source>
        <dbReference type="ARBA" id="ARBA00022692"/>
    </source>
</evidence>
<keyword evidence="9 12" id="KW-1133">Transmembrane helix</keyword>
<evidence type="ECO:0000256" key="3">
    <source>
        <dbReference type="ARBA" id="ARBA00022475"/>
    </source>
</evidence>
<feature type="transmembrane region" description="Helical" evidence="12">
    <location>
        <begin position="216"/>
        <end position="234"/>
    </location>
</feature>
<dbReference type="Gene3D" id="2.70.70.10">
    <property type="entry name" value="Glucose Permease (Domain IIA)"/>
    <property type="match status" value="1"/>
</dbReference>
<protein>
    <submittedName>
        <fullName evidence="16">Beta-glucoside-specific PTS transporter subunit IIABC</fullName>
        <ecNumber evidence="16">2.7.1.-</ecNumber>
    </submittedName>
</protein>
<dbReference type="SUPFAM" id="SSF55604">
    <property type="entry name" value="Glucose permease domain IIB"/>
    <property type="match status" value="1"/>
</dbReference>